<dbReference type="Proteomes" id="UP000006591">
    <property type="component" value="Chromosome 6"/>
</dbReference>
<proteinExistence type="predicted"/>
<accession>A0A0E0HLQ1</accession>
<protein>
    <recommendedName>
        <fullName evidence="1">HTH 3-helical bundle domain-containing protein</fullName>
    </recommendedName>
</protein>
<reference evidence="2" key="2">
    <citation type="submission" date="2018-04" db="EMBL/GenBank/DDBJ databases">
        <title>OnivRS2 (Oryza nivara Reference Sequence Version 2).</title>
        <authorList>
            <person name="Zhang J."/>
            <person name="Kudrna D."/>
            <person name="Lee S."/>
            <person name="Talag J."/>
            <person name="Rajasekar S."/>
            <person name="Welchert J."/>
            <person name="Hsing Y.-I."/>
            <person name="Wing R.A."/>
        </authorList>
    </citation>
    <scope>NUCLEOTIDE SEQUENCE [LARGE SCALE GENOMIC DNA]</scope>
    <source>
        <strain evidence="2">SL10</strain>
    </source>
</reference>
<reference evidence="2" key="1">
    <citation type="submission" date="2015-04" db="UniProtKB">
        <authorList>
            <consortium name="EnsemblPlants"/>
        </authorList>
    </citation>
    <scope>IDENTIFICATION</scope>
    <source>
        <strain evidence="2">SL10</strain>
    </source>
</reference>
<evidence type="ECO:0000313" key="3">
    <source>
        <dbReference type="Proteomes" id="UP000006591"/>
    </source>
</evidence>
<dbReference type="HOGENOM" id="CLU_155498_0_0_1"/>
<name>A0A0E0HLQ1_ORYNI</name>
<dbReference type="Gramene" id="ONIVA06G05860.1">
    <property type="protein sequence ID" value="ONIVA06G05860.1"/>
    <property type="gene ID" value="ONIVA06G05860"/>
</dbReference>
<dbReference type="STRING" id="4536.A0A0E0HLQ1"/>
<dbReference type="EnsemblPlants" id="ONIVA06G05860.1">
    <property type="protein sequence ID" value="ONIVA06G05860.1"/>
    <property type="gene ID" value="ONIVA06G05860"/>
</dbReference>
<dbReference type="Pfam" id="PF23671">
    <property type="entry name" value="HTH_70"/>
    <property type="match status" value="1"/>
</dbReference>
<evidence type="ECO:0000313" key="2">
    <source>
        <dbReference type="EnsemblPlants" id="ONIVA06G05860.1"/>
    </source>
</evidence>
<sequence length="142" mass="15148">MEWTTVELGEARSVIARVSNAYNSGAGSSNSTGDTKHCRIMRELQARFPSRTMVEVIDLYINLTVETTVQLQDAGATAAAVVHPTFGLANDNLGMPVVNNNNGMVFGGAPMKEGVVAMNSGDGEVVNQDIGFCHFARAKKTQ</sequence>
<dbReference type="InterPro" id="IPR056195">
    <property type="entry name" value="HTH_70"/>
</dbReference>
<feature type="domain" description="HTH 3-helical bundle" evidence="1">
    <location>
        <begin position="1"/>
        <end position="72"/>
    </location>
</feature>
<dbReference type="OMA" id="NQDIGFC"/>
<organism evidence="2">
    <name type="scientific">Oryza nivara</name>
    <name type="common">Indian wild rice</name>
    <name type="synonym">Oryza sativa f. spontanea</name>
    <dbReference type="NCBI Taxonomy" id="4536"/>
    <lineage>
        <taxon>Eukaryota</taxon>
        <taxon>Viridiplantae</taxon>
        <taxon>Streptophyta</taxon>
        <taxon>Embryophyta</taxon>
        <taxon>Tracheophyta</taxon>
        <taxon>Spermatophyta</taxon>
        <taxon>Magnoliopsida</taxon>
        <taxon>Liliopsida</taxon>
        <taxon>Poales</taxon>
        <taxon>Poaceae</taxon>
        <taxon>BOP clade</taxon>
        <taxon>Oryzoideae</taxon>
        <taxon>Oryzeae</taxon>
        <taxon>Oryzinae</taxon>
        <taxon>Oryza</taxon>
    </lineage>
</organism>
<keyword evidence="3" id="KW-1185">Reference proteome</keyword>
<evidence type="ECO:0000259" key="1">
    <source>
        <dbReference type="Pfam" id="PF23671"/>
    </source>
</evidence>
<dbReference type="AlphaFoldDB" id="A0A0E0HLQ1"/>